<name>A0A084VPI4_ANOSI</name>
<dbReference type="InterPro" id="IPR040160">
    <property type="entry name" value="Mxt"/>
</dbReference>
<dbReference type="Gene3D" id="1.25.40.180">
    <property type="match status" value="1"/>
</dbReference>
<dbReference type="OrthoDB" id="6357832at2759"/>
<dbReference type="GO" id="GO:1901190">
    <property type="term" value="P:regulation of formation of translation initiation ternary complex"/>
    <property type="evidence" value="ECO:0007669"/>
    <property type="project" value="TreeGrafter"/>
</dbReference>
<gene>
    <name evidence="2" type="ORF">ZHAS_00007254</name>
</gene>
<feature type="region of interest" description="Disordered" evidence="1">
    <location>
        <begin position="306"/>
        <end position="335"/>
    </location>
</feature>
<protein>
    <submittedName>
        <fullName evidence="2">AGAP009496-PA-like protein</fullName>
    </submittedName>
</protein>
<dbReference type="GO" id="GO:0008190">
    <property type="term" value="F:eukaryotic initiation factor 4E binding"/>
    <property type="evidence" value="ECO:0007669"/>
    <property type="project" value="InterPro"/>
</dbReference>
<keyword evidence="4" id="KW-1185">Reference proteome</keyword>
<feature type="compositionally biased region" description="Polar residues" evidence="1">
    <location>
        <begin position="321"/>
        <end position="332"/>
    </location>
</feature>
<dbReference type="EnsemblMetazoa" id="ASIC007254-RA">
    <property type="protein sequence ID" value="ASIC007254-PA"/>
    <property type="gene ID" value="ASIC007254"/>
</dbReference>
<evidence type="ECO:0000313" key="2">
    <source>
        <dbReference type="EMBL" id="KFB39878.1"/>
    </source>
</evidence>
<dbReference type="OMA" id="HAWALPT"/>
<dbReference type="VEuPathDB" id="VectorBase:ASIS011183"/>
<organism evidence="2">
    <name type="scientific">Anopheles sinensis</name>
    <name type="common">Mosquito</name>
    <dbReference type="NCBI Taxonomy" id="74873"/>
    <lineage>
        <taxon>Eukaryota</taxon>
        <taxon>Metazoa</taxon>
        <taxon>Ecdysozoa</taxon>
        <taxon>Arthropoda</taxon>
        <taxon>Hexapoda</taxon>
        <taxon>Insecta</taxon>
        <taxon>Pterygota</taxon>
        <taxon>Neoptera</taxon>
        <taxon>Endopterygota</taxon>
        <taxon>Diptera</taxon>
        <taxon>Nematocera</taxon>
        <taxon>Culicoidea</taxon>
        <taxon>Culicidae</taxon>
        <taxon>Anophelinae</taxon>
        <taxon>Anopheles</taxon>
    </lineage>
</organism>
<dbReference type="FunFam" id="1.25.40.180:FF:000048">
    <property type="entry name" value="Uncharacterized protein, isoform A"/>
    <property type="match status" value="1"/>
</dbReference>
<feature type="compositionally biased region" description="Low complexity" evidence="1">
    <location>
        <begin position="242"/>
        <end position="251"/>
    </location>
</feature>
<dbReference type="PANTHER" id="PTHR20849">
    <property type="entry name" value="EUKARYOTIC TRANSLATION INITIATION FACTOR 4E-BINDING PROTEIN MEXTLI"/>
    <property type="match status" value="1"/>
</dbReference>
<dbReference type="GO" id="GO:0034518">
    <property type="term" value="C:RNA cap binding complex"/>
    <property type="evidence" value="ECO:0007669"/>
    <property type="project" value="TreeGrafter"/>
</dbReference>
<evidence type="ECO:0000256" key="1">
    <source>
        <dbReference type="SAM" id="MobiDB-lite"/>
    </source>
</evidence>
<dbReference type="Proteomes" id="UP000030765">
    <property type="component" value="Unassembled WGS sequence"/>
</dbReference>
<dbReference type="STRING" id="74873.A0A084VPI4"/>
<accession>A0A084VPI4</accession>
<dbReference type="GO" id="GO:0005737">
    <property type="term" value="C:cytoplasm"/>
    <property type="evidence" value="ECO:0007669"/>
    <property type="project" value="TreeGrafter"/>
</dbReference>
<sequence length="610" mass="65492">MSQMGRAVKNLEPPRPLKSTMKQAHVHLPVYEVQSIEELITLTENVAASLANGCNNADGMNALLANLRLHGPQLENVSKDTLDRAYVIFRNASQDERLNIMTRLNLLELIELRAKSWQVSDGINSYYKHKATNVEPDILADPNLLGSSPPLGQAVPALAPGELIRTSGKFPKPTKIPGKTYCKDEIVIRNADSGKVATGAKERLVQITGPNEEKINYAKQLIEDTIRRNASPVRLDNSQDGSCSSLASSASDETVPRKEAGSGANSRNVAVGGLAEMSANAANGMGSFMAGQQSVPAPALSLNLSGYSQTPPSYTHPKLTRNGSQNSGQRNAGNGGMLLHSFSTSDASLGEYKYTVNVGQHNLKITGDCCELVKVAKLVLDDYFSSNEFLASVELCSSFDLPNSLASPVGAIPGQHSLITGTPFVDSGVGLNTMAANVGEVSNCVEMDDDVFIVEPGTVGFKGNDVQNNNAASAANNNGLSRSRRSHFSRKDSAGDGLKEAASAASKVDPNPVKRIEYERLIYYSKSPYSWDLPADWKRICETLPYLVKNKDIEDQKNRFNGEQFLEMKKQATKDNTQGSVIDGGEGEQANGEISANVDAEDKPIVASAT</sequence>
<evidence type="ECO:0000313" key="4">
    <source>
        <dbReference type="Proteomes" id="UP000030765"/>
    </source>
</evidence>
<dbReference type="GO" id="GO:0045727">
    <property type="term" value="P:positive regulation of translation"/>
    <property type="evidence" value="ECO:0007669"/>
    <property type="project" value="InterPro"/>
</dbReference>
<dbReference type="PANTHER" id="PTHR20849:SF2">
    <property type="entry name" value="EUKARYOTIC TRANSLATION INITIATION FACTOR 4E-BINDING PROTEIN MEXTLI"/>
    <property type="match status" value="1"/>
</dbReference>
<feature type="region of interest" description="Disordered" evidence="1">
    <location>
        <begin position="569"/>
        <end position="610"/>
    </location>
</feature>
<reference evidence="3" key="2">
    <citation type="submission" date="2020-05" db="UniProtKB">
        <authorList>
            <consortium name="EnsemblMetazoa"/>
        </authorList>
    </citation>
    <scope>IDENTIFICATION</scope>
</reference>
<dbReference type="VEuPathDB" id="VectorBase:ASIC007254"/>
<dbReference type="EMBL" id="KE524999">
    <property type="protein sequence ID" value="KFB39878.1"/>
    <property type="molecule type" value="Genomic_DNA"/>
</dbReference>
<dbReference type="EMBL" id="ATLV01015007">
    <property type="status" value="NOT_ANNOTATED_CDS"/>
    <property type="molecule type" value="Genomic_DNA"/>
</dbReference>
<feature type="region of interest" description="Disordered" evidence="1">
    <location>
        <begin position="232"/>
        <end position="266"/>
    </location>
</feature>
<reference evidence="2 4" key="1">
    <citation type="journal article" date="2014" name="BMC Genomics">
        <title>Genome sequence of Anopheles sinensis provides insight into genetics basis of mosquito competence for malaria parasites.</title>
        <authorList>
            <person name="Zhou D."/>
            <person name="Zhang D."/>
            <person name="Ding G."/>
            <person name="Shi L."/>
            <person name="Hou Q."/>
            <person name="Ye Y."/>
            <person name="Xu Y."/>
            <person name="Zhou H."/>
            <person name="Xiong C."/>
            <person name="Li S."/>
            <person name="Yu J."/>
            <person name="Hong S."/>
            <person name="Yu X."/>
            <person name="Zou P."/>
            <person name="Chen C."/>
            <person name="Chang X."/>
            <person name="Wang W."/>
            <person name="Lv Y."/>
            <person name="Sun Y."/>
            <person name="Ma L."/>
            <person name="Shen B."/>
            <person name="Zhu C."/>
        </authorList>
    </citation>
    <scope>NUCLEOTIDE SEQUENCE [LARGE SCALE GENOMIC DNA]</scope>
</reference>
<feature type="compositionally biased region" description="Basic and acidic residues" evidence="1">
    <location>
        <begin position="489"/>
        <end position="499"/>
    </location>
</feature>
<feature type="compositionally biased region" description="Low complexity" evidence="1">
    <location>
        <begin position="470"/>
        <end position="481"/>
    </location>
</feature>
<evidence type="ECO:0000313" key="3">
    <source>
        <dbReference type="EnsemblMetazoa" id="ASIC007254-PA"/>
    </source>
</evidence>
<dbReference type="AlphaFoldDB" id="A0A084VPI4"/>
<feature type="region of interest" description="Disordered" evidence="1">
    <location>
        <begin position="470"/>
        <end position="508"/>
    </location>
</feature>
<proteinExistence type="predicted"/>
<dbReference type="GO" id="GO:0003743">
    <property type="term" value="F:translation initiation factor activity"/>
    <property type="evidence" value="ECO:0007669"/>
    <property type="project" value="TreeGrafter"/>
</dbReference>